<reference evidence="1 2" key="1">
    <citation type="submission" date="2020-02" db="EMBL/GenBank/DDBJ databases">
        <title>Rhodobacter translucens sp. nov., a novel bacterium isolated from activated sludge.</title>
        <authorList>
            <person name="Liu J."/>
        </authorList>
    </citation>
    <scope>NUCLEOTIDE SEQUENCE [LARGE SCALE GENOMIC DNA]</scope>
    <source>
        <strain evidence="1 2">HX-7-19</strain>
    </source>
</reference>
<dbReference type="RefSeq" id="WP_165053294.1">
    <property type="nucleotide sequence ID" value="NZ_JAALFE010000026.1"/>
</dbReference>
<organism evidence="1 2">
    <name type="scientific">Paragemmobacter kunshanensis</name>
    <dbReference type="NCBI Taxonomy" id="2583234"/>
    <lineage>
        <taxon>Bacteria</taxon>
        <taxon>Pseudomonadati</taxon>
        <taxon>Pseudomonadota</taxon>
        <taxon>Alphaproteobacteria</taxon>
        <taxon>Rhodobacterales</taxon>
        <taxon>Paracoccaceae</taxon>
        <taxon>Paragemmobacter</taxon>
    </lineage>
</organism>
<name>A0A6M1TRN6_9RHOB</name>
<proteinExistence type="predicted"/>
<sequence length="124" mass="13291">MKRSSTSPNALKDLFSHRLLRFVSMWLLSLVLTLGLVLGQAAEAGSVEDHHPETSIEIASNLGQETAQAPACHPGLACTVFVLPEGPVTALSLSIVITLRPDLTQSQRRFGGPSVTLPPPRTRI</sequence>
<dbReference type="EMBL" id="JAALFE010000026">
    <property type="protein sequence ID" value="NGQ92949.1"/>
    <property type="molecule type" value="Genomic_DNA"/>
</dbReference>
<comment type="caution">
    <text evidence="1">The sequence shown here is derived from an EMBL/GenBank/DDBJ whole genome shotgun (WGS) entry which is preliminary data.</text>
</comment>
<protein>
    <recommendedName>
        <fullName evidence="3">DUF2946 domain-containing protein</fullName>
    </recommendedName>
</protein>
<keyword evidence="2" id="KW-1185">Reference proteome</keyword>
<dbReference type="Proteomes" id="UP000474758">
    <property type="component" value="Unassembled WGS sequence"/>
</dbReference>
<gene>
    <name evidence="1" type="ORF">G5V65_18820</name>
</gene>
<accession>A0A6M1TRN6</accession>
<evidence type="ECO:0008006" key="3">
    <source>
        <dbReference type="Google" id="ProtNLM"/>
    </source>
</evidence>
<evidence type="ECO:0000313" key="2">
    <source>
        <dbReference type="Proteomes" id="UP000474758"/>
    </source>
</evidence>
<evidence type="ECO:0000313" key="1">
    <source>
        <dbReference type="EMBL" id="NGQ92949.1"/>
    </source>
</evidence>
<dbReference type="AlphaFoldDB" id="A0A6M1TRN6"/>